<organism evidence="2 3">
    <name type="scientific">Streptomyces armeniacus</name>
    <dbReference type="NCBI Taxonomy" id="83291"/>
    <lineage>
        <taxon>Bacteria</taxon>
        <taxon>Bacillati</taxon>
        <taxon>Actinomycetota</taxon>
        <taxon>Actinomycetes</taxon>
        <taxon>Kitasatosporales</taxon>
        <taxon>Streptomycetaceae</taxon>
        <taxon>Streptomyces</taxon>
    </lineage>
</organism>
<evidence type="ECO:0000313" key="2">
    <source>
        <dbReference type="EMBL" id="AXK35644.1"/>
    </source>
</evidence>
<accession>A0A345XVH8</accession>
<evidence type="ECO:0000256" key="1">
    <source>
        <dbReference type="SAM" id="Phobius"/>
    </source>
</evidence>
<keyword evidence="1" id="KW-0812">Transmembrane</keyword>
<feature type="transmembrane region" description="Helical" evidence="1">
    <location>
        <begin position="80"/>
        <end position="102"/>
    </location>
</feature>
<keyword evidence="1" id="KW-0472">Membrane</keyword>
<reference evidence="2 3" key="1">
    <citation type="submission" date="2018-07" db="EMBL/GenBank/DDBJ databases">
        <title>Draft genome of the type strain Streptomyces armeniacus ATCC 15676.</title>
        <authorList>
            <person name="Labana P."/>
            <person name="Gosse J.T."/>
            <person name="Boddy C.N."/>
        </authorList>
    </citation>
    <scope>NUCLEOTIDE SEQUENCE [LARGE SCALE GENOMIC DNA]</scope>
    <source>
        <strain evidence="2 3">ATCC 15676</strain>
    </source>
</reference>
<feature type="transmembrane region" description="Helical" evidence="1">
    <location>
        <begin position="44"/>
        <end position="68"/>
    </location>
</feature>
<dbReference type="RefSeq" id="WP_208881941.1">
    <property type="nucleotide sequence ID" value="NZ_CP031320.1"/>
</dbReference>
<dbReference type="AlphaFoldDB" id="A0A345XVH8"/>
<dbReference type="KEGG" id="sarm:DVA86_26410"/>
<feature type="transmembrane region" description="Helical" evidence="1">
    <location>
        <begin position="108"/>
        <end position="132"/>
    </location>
</feature>
<gene>
    <name evidence="2" type="ORF">DVA86_26410</name>
</gene>
<evidence type="ECO:0000313" key="3">
    <source>
        <dbReference type="Proteomes" id="UP000254425"/>
    </source>
</evidence>
<name>A0A345XVH8_9ACTN</name>
<keyword evidence="3" id="KW-1185">Reference proteome</keyword>
<sequence length="151" mass="15701">MERSLETYARGVRTALRDNATAYGFSISVTAAYGLAGTGGAPTAFETVCFALAAALAFFLVSLVFLALFRHQRLSEGEQVLTLSGGIDVLSVVAAVCTAYGCSHLPGFAVWPVTGLATVVVYLLAGGLDVVLARATARRTSVGRPSARGER</sequence>
<proteinExistence type="predicted"/>
<keyword evidence="1" id="KW-1133">Transmembrane helix</keyword>
<dbReference type="Proteomes" id="UP000254425">
    <property type="component" value="Chromosome"/>
</dbReference>
<dbReference type="EMBL" id="CP031320">
    <property type="protein sequence ID" value="AXK35644.1"/>
    <property type="molecule type" value="Genomic_DNA"/>
</dbReference>
<protein>
    <submittedName>
        <fullName evidence="2">Uncharacterized protein</fullName>
    </submittedName>
</protein>
<feature type="transmembrane region" description="Helical" evidence="1">
    <location>
        <begin position="20"/>
        <end position="38"/>
    </location>
</feature>